<comment type="caution">
    <text evidence="1">The sequence shown here is derived from an EMBL/GenBank/DDBJ whole genome shotgun (WGS) entry which is preliminary data.</text>
</comment>
<evidence type="ECO:0000313" key="2">
    <source>
        <dbReference type="Proteomes" id="UP000499080"/>
    </source>
</evidence>
<dbReference type="EMBL" id="BGPR01021940">
    <property type="protein sequence ID" value="GBN87740.1"/>
    <property type="molecule type" value="Genomic_DNA"/>
</dbReference>
<keyword evidence="2" id="KW-1185">Reference proteome</keyword>
<accession>A0A4Y2SKC4</accession>
<protein>
    <submittedName>
        <fullName evidence="1">Uncharacterized protein</fullName>
    </submittedName>
</protein>
<evidence type="ECO:0000313" key="1">
    <source>
        <dbReference type="EMBL" id="GBN87740.1"/>
    </source>
</evidence>
<sequence>MVHQHLVTLLRFGCEPECERVFQKKIPVTAGFKPSALPGLIVEFLQTLTETQRWKNVETTRDSKLTEENSPSCPPGVLCTFCFSLGFSTVTLLCGFDPSFTNFCKTN</sequence>
<organism evidence="1 2">
    <name type="scientific">Araneus ventricosus</name>
    <name type="common">Orbweaver spider</name>
    <name type="synonym">Epeira ventricosa</name>
    <dbReference type="NCBI Taxonomy" id="182803"/>
    <lineage>
        <taxon>Eukaryota</taxon>
        <taxon>Metazoa</taxon>
        <taxon>Ecdysozoa</taxon>
        <taxon>Arthropoda</taxon>
        <taxon>Chelicerata</taxon>
        <taxon>Arachnida</taxon>
        <taxon>Araneae</taxon>
        <taxon>Araneomorphae</taxon>
        <taxon>Entelegynae</taxon>
        <taxon>Araneoidea</taxon>
        <taxon>Araneidae</taxon>
        <taxon>Araneus</taxon>
    </lineage>
</organism>
<proteinExistence type="predicted"/>
<dbReference type="Proteomes" id="UP000499080">
    <property type="component" value="Unassembled WGS sequence"/>
</dbReference>
<name>A0A4Y2SKC4_ARAVE</name>
<reference evidence="1 2" key="1">
    <citation type="journal article" date="2019" name="Sci. Rep.">
        <title>Orb-weaving spider Araneus ventricosus genome elucidates the spidroin gene catalogue.</title>
        <authorList>
            <person name="Kono N."/>
            <person name="Nakamura H."/>
            <person name="Ohtoshi R."/>
            <person name="Moran D.A.P."/>
            <person name="Shinohara A."/>
            <person name="Yoshida Y."/>
            <person name="Fujiwara M."/>
            <person name="Mori M."/>
            <person name="Tomita M."/>
            <person name="Arakawa K."/>
        </authorList>
    </citation>
    <scope>NUCLEOTIDE SEQUENCE [LARGE SCALE GENOMIC DNA]</scope>
</reference>
<dbReference type="AlphaFoldDB" id="A0A4Y2SKC4"/>
<gene>
    <name evidence="1" type="ORF">AVEN_240985_1</name>
</gene>